<evidence type="ECO:0000256" key="1">
    <source>
        <dbReference type="ARBA" id="ARBA00009574"/>
    </source>
</evidence>
<keyword evidence="3 4" id="KW-0175">Coiled coil</keyword>
<organism evidence="6 7">
    <name type="scientific">Coemansia aciculifera</name>
    <dbReference type="NCBI Taxonomy" id="417176"/>
    <lineage>
        <taxon>Eukaryota</taxon>
        <taxon>Fungi</taxon>
        <taxon>Fungi incertae sedis</taxon>
        <taxon>Zoopagomycota</taxon>
        <taxon>Kickxellomycotina</taxon>
        <taxon>Kickxellomycetes</taxon>
        <taxon>Kickxellales</taxon>
        <taxon>Kickxellaceae</taxon>
        <taxon>Coemansia</taxon>
    </lineage>
</organism>
<dbReference type="InterPro" id="IPR038322">
    <property type="entry name" value="Pex19_C_sf"/>
</dbReference>
<feature type="coiled-coil region" evidence="4">
    <location>
        <begin position="412"/>
        <end position="446"/>
    </location>
</feature>
<dbReference type="Gene3D" id="1.20.120.900">
    <property type="entry name" value="Pex19, mPTS binding domain"/>
    <property type="match status" value="1"/>
</dbReference>
<dbReference type="PANTHER" id="PTHR12774">
    <property type="entry name" value="PEROXISOMAL BIOGENESIS FACTOR 19"/>
    <property type="match status" value="1"/>
</dbReference>
<name>A0A9W8ILA3_9FUNG</name>
<dbReference type="Pfam" id="PF10186">
    <property type="entry name" value="ATG14"/>
    <property type="match status" value="1"/>
</dbReference>
<dbReference type="InterPro" id="IPR006708">
    <property type="entry name" value="Pex19"/>
</dbReference>
<feature type="region of interest" description="Disordered" evidence="5">
    <location>
        <begin position="176"/>
        <end position="197"/>
    </location>
</feature>
<keyword evidence="7" id="KW-1185">Reference proteome</keyword>
<dbReference type="Pfam" id="PF04614">
    <property type="entry name" value="Pex19"/>
    <property type="match status" value="1"/>
</dbReference>
<sequence>MANASTPPPPTDAELDELVDDAELDELLDDAFEQFTNATPKPKAKKEPAAPVVPPTAIDEALRAAAEDADGLDGVNFDEDFARQLAKSMEALLKDPSALSGATEAGAESDEMKTALDQLLKQMTSLQSDLETNNPTATAAAGTDSGFHTTKASVADAKKPNLEPSSSFQNKIKATMDKLKESADRAEADSSQGRGGDMGMMDELMRQMDQMGDDSQLDSLVDDVISQLMSKDVLQQPLQELDQEYPKYLEKNKDTLSAEDRERYEKQHSYVKQILAMFAESTDDSLNDPRIVELMQKMQDCGQPPNELLKILAPDMELDEKGEVKVPEAPPNCTVIVPGMKCSICSAAKPKYYCGQCVRDRVCQHDWVLELASKAGSGSSSEHGTSTSPSSACALQLYEYQTDRLRAGYQRVAALKAKVRARQQLIAEAQQRRDDAAQLLAQRRAQLQELKQGEAVLTERAMYEAKSAGSKKAAQVAKVSGVLRKDRGILANALCQVVGLQTAGAAAQNHGLGDGEDDDEDDMFFLSMDMDDRKRLFGLPWPGHEDWAKYPNDYINACVGHCIHIFSILAHYLHLDLPFHISKRGSSLYIRANWRDVDVGEAALSIGDNNTASFIVGLSMLFFDIAYLCHRQGVRVMTERITDAVDNMRQAVLSLAEHESEARQRVPLELELYSVVQEVMKMYVDAGRKESEAVLLRQQVHDVLRRLHLCDDAVDSVDYDDENWAII</sequence>
<protein>
    <recommendedName>
        <fullName evidence="2">Autophagy-related protein 14</fullName>
    </recommendedName>
</protein>
<feature type="compositionally biased region" description="Low complexity" evidence="5">
    <location>
        <begin position="132"/>
        <end position="143"/>
    </location>
</feature>
<evidence type="ECO:0000313" key="6">
    <source>
        <dbReference type="EMBL" id="KAJ2864593.1"/>
    </source>
</evidence>
<dbReference type="InterPro" id="IPR018791">
    <property type="entry name" value="UV_resistance/autophagy_Atg14"/>
</dbReference>
<dbReference type="GO" id="GO:0005778">
    <property type="term" value="C:peroxisomal membrane"/>
    <property type="evidence" value="ECO:0007669"/>
    <property type="project" value="TreeGrafter"/>
</dbReference>
<evidence type="ECO:0000256" key="5">
    <source>
        <dbReference type="SAM" id="MobiDB-lite"/>
    </source>
</evidence>
<gene>
    <name evidence="6" type="primary">PEX19</name>
    <name evidence="6" type="ORF">GGH94_002801</name>
</gene>
<reference evidence="6" key="1">
    <citation type="submission" date="2022-07" db="EMBL/GenBank/DDBJ databases">
        <title>Phylogenomic reconstructions and comparative analyses of Kickxellomycotina fungi.</title>
        <authorList>
            <person name="Reynolds N.K."/>
            <person name="Stajich J.E."/>
            <person name="Barry K."/>
            <person name="Grigoriev I.V."/>
            <person name="Crous P."/>
            <person name="Smith M.E."/>
        </authorList>
    </citation>
    <scope>NUCLEOTIDE SEQUENCE</scope>
    <source>
        <strain evidence="6">RSA 476</strain>
    </source>
</reference>
<comment type="caution">
    <text evidence="6">The sequence shown here is derived from an EMBL/GenBank/DDBJ whole genome shotgun (WGS) entry which is preliminary data.</text>
</comment>
<accession>A0A9W8ILA3</accession>
<feature type="region of interest" description="Disordered" evidence="5">
    <location>
        <begin position="126"/>
        <end position="145"/>
    </location>
</feature>
<proteinExistence type="inferred from homology"/>
<evidence type="ECO:0000256" key="2">
    <source>
        <dbReference type="ARBA" id="ARBA00013807"/>
    </source>
</evidence>
<evidence type="ECO:0000313" key="7">
    <source>
        <dbReference type="Proteomes" id="UP001140074"/>
    </source>
</evidence>
<dbReference type="GO" id="GO:0033328">
    <property type="term" value="F:peroxisome membrane targeting sequence binding"/>
    <property type="evidence" value="ECO:0007669"/>
    <property type="project" value="TreeGrafter"/>
</dbReference>
<feature type="compositionally biased region" description="Basic and acidic residues" evidence="5">
    <location>
        <begin position="176"/>
        <end position="188"/>
    </location>
</feature>
<evidence type="ECO:0000256" key="3">
    <source>
        <dbReference type="ARBA" id="ARBA00023054"/>
    </source>
</evidence>
<comment type="similarity">
    <text evidence="1">Belongs to the ATG14 family.</text>
</comment>
<keyword evidence="6" id="KW-0675">Receptor</keyword>
<dbReference type="PANTHER" id="PTHR12774:SF2">
    <property type="entry name" value="PEROXISOMAL BIOGENESIS FACTOR 19"/>
    <property type="match status" value="1"/>
</dbReference>
<evidence type="ECO:0000256" key="4">
    <source>
        <dbReference type="SAM" id="Coils"/>
    </source>
</evidence>
<feature type="region of interest" description="Disordered" evidence="5">
    <location>
        <begin position="92"/>
        <end position="114"/>
    </location>
</feature>
<dbReference type="EMBL" id="JANBUY010000083">
    <property type="protein sequence ID" value="KAJ2864593.1"/>
    <property type="molecule type" value="Genomic_DNA"/>
</dbReference>
<dbReference type="GO" id="GO:0045046">
    <property type="term" value="P:protein import into peroxisome membrane"/>
    <property type="evidence" value="ECO:0007669"/>
    <property type="project" value="TreeGrafter"/>
</dbReference>
<dbReference type="GO" id="GO:0032991">
    <property type="term" value="C:protein-containing complex"/>
    <property type="evidence" value="ECO:0007669"/>
    <property type="project" value="UniProtKB-ARBA"/>
</dbReference>
<dbReference type="Proteomes" id="UP001140074">
    <property type="component" value="Unassembled WGS sequence"/>
</dbReference>
<dbReference type="AlphaFoldDB" id="A0A9W8ILA3"/>